<dbReference type="Proteomes" id="UP000001640">
    <property type="component" value="Chromosome 7"/>
</dbReference>
<organism evidence="2 3">
    <name type="scientific">Naumovozyma castellii</name>
    <name type="common">Yeast</name>
    <name type="synonym">Saccharomyces castellii</name>
    <dbReference type="NCBI Taxonomy" id="27288"/>
    <lineage>
        <taxon>Eukaryota</taxon>
        <taxon>Fungi</taxon>
        <taxon>Dikarya</taxon>
        <taxon>Ascomycota</taxon>
        <taxon>Saccharomycotina</taxon>
        <taxon>Saccharomycetes</taxon>
        <taxon>Saccharomycetales</taxon>
        <taxon>Saccharomycetaceae</taxon>
        <taxon>Naumovozyma</taxon>
    </lineage>
</organism>
<evidence type="ECO:0000313" key="2">
    <source>
        <dbReference type="EMBL" id="CCC71054.1"/>
    </source>
</evidence>
<dbReference type="InParanoid" id="G0VI20"/>
<dbReference type="RefSeq" id="XP_003677407.1">
    <property type="nucleotide sequence ID" value="XM_003677359.1"/>
</dbReference>
<protein>
    <submittedName>
        <fullName evidence="2">Uncharacterized protein</fullName>
    </submittedName>
</protein>
<dbReference type="HOGENOM" id="CLU_1343578_0_0_1"/>
<dbReference type="AlphaFoldDB" id="G0VI20"/>
<evidence type="ECO:0000313" key="3">
    <source>
        <dbReference type="Proteomes" id="UP000001640"/>
    </source>
</evidence>
<proteinExistence type="predicted"/>
<dbReference type="EMBL" id="HE576758">
    <property type="protein sequence ID" value="CCC71054.1"/>
    <property type="molecule type" value="Genomic_DNA"/>
</dbReference>
<feature type="region of interest" description="Disordered" evidence="1">
    <location>
        <begin position="1"/>
        <end position="23"/>
    </location>
</feature>
<dbReference type="GeneID" id="96904720"/>
<reference key="2">
    <citation type="submission" date="2011-08" db="EMBL/GenBank/DDBJ databases">
        <title>Genome sequence of Naumovozyma castellii.</title>
        <authorList>
            <person name="Gordon J.L."/>
            <person name="Armisen D."/>
            <person name="Proux-Wera E."/>
            <person name="OhEigeartaigh S.S."/>
            <person name="Byrne K.P."/>
            <person name="Wolfe K.H."/>
        </authorList>
    </citation>
    <scope>NUCLEOTIDE SEQUENCE</scope>
    <source>
        <strain>Type strain:CBS 4309</strain>
    </source>
</reference>
<keyword evidence="3" id="KW-1185">Reference proteome</keyword>
<dbReference type="KEGG" id="ncs:NCAS_0G01670"/>
<reference evidence="2 3" key="1">
    <citation type="journal article" date="2011" name="Proc. Natl. Acad. Sci. U.S.A.">
        <title>Evolutionary erosion of yeast sex chromosomes by mating-type switching accidents.</title>
        <authorList>
            <person name="Gordon J.L."/>
            <person name="Armisen D."/>
            <person name="Proux-Wera E."/>
            <person name="Oheigeartaigh S.S."/>
            <person name="Byrne K.P."/>
            <person name="Wolfe K.H."/>
        </authorList>
    </citation>
    <scope>NUCLEOTIDE SEQUENCE [LARGE SCALE GENOMIC DNA]</scope>
    <source>
        <strain evidence="3">ATCC 76901 / BCRC 22586 / CBS 4309 / NBRC 1992 / NRRL Y-12630</strain>
    </source>
</reference>
<accession>G0VI20</accession>
<feature type="compositionally biased region" description="Basic residues" evidence="1">
    <location>
        <begin position="8"/>
        <end position="18"/>
    </location>
</feature>
<evidence type="ECO:0000256" key="1">
    <source>
        <dbReference type="SAM" id="MobiDB-lite"/>
    </source>
</evidence>
<sequence>MKQETKPNTRRRVRHPSTQKKEFRFKDAPKTVPPRIETVEIGTQTKSTIAVALDSIFNTSENGSEARRRSVCLGAIQFRTKIGDTLLENRRYSLGTLTHRAIMLDEETSINRNRREYPENDILPYDEVPQKLGILDLENEYTWKFKQCANQLYELCDDETLCDDTEGSASDGLQDQQWWPSIPICCQNHDTSAPSDTTKFSERE</sequence>
<name>G0VI20_NAUCA</name>
<gene>
    <name evidence="2" type="primary">NCAS0G01670</name>
    <name evidence="2" type="ordered locus">NCAS_0G01670</name>
</gene>